<dbReference type="AlphaFoldDB" id="A0A812QF20"/>
<evidence type="ECO:0000313" key="2">
    <source>
        <dbReference type="Proteomes" id="UP000601435"/>
    </source>
</evidence>
<organism evidence="1 2">
    <name type="scientific">Symbiodinium necroappetens</name>
    <dbReference type="NCBI Taxonomy" id="1628268"/>
    <lineage>
        <taxon>Eukaryota</taxon>
        <taxon>Sar</taxon>
        <taxon>Alveolata</taxon>
        <taxon>Dinophyceae</taxon>
        <taxon>Suessiales</taxon>
        <taxon>Symbiodiniaceae</taxon>
        <taxon>Symbiodinium</taxon>
    </lineage>
</organism>
<accession>A0A812QF20</accession>
<proteinExistence type="predicted"/>
<dbReference type="Proteomes" id="UP000601435">
    <property type="component" value="Unassembled WGS sequence"/>
</dbReference>
<comment type="caution">
    <text evidence="1">The sequence shown here is derived from an EMBL/GenBank/DDBJ whole genome shotgun (WGS) entry which is preliminary data.</text>
</comment>
<name>A0A812QF20_9DINO</name>
<reference evidence="1" key="1">
    <citation type="submission" date="2021-02" db="EMBL/GenBank/DDBJ databases">
        <authorList>
            <person name="Dougan E. K."/>
            <person name="Rhodes N."/>
            <person name="Thang M."/>
            <person name="Chan C."/>
        </authorList>
    </citation>
    <scope>NUCLEOTIDE SEQUENCE</scope>
</reference>
<keyword evidence="2" id="KW-1185">Reference proteome</keyword>
<protein>
    <submittedName>
        <fullName evidence="1">Uncharacterized protein</fullName>
    </submittedName>
</protein>
<sequence>MEKCLVLPPSKQILDPKLFRVCCRHVYQCRHISYHLHWRTGRADFLAEFCRGGHKIYELVSGCSWCLASTWLHYSSHNGNG</sequence>
<feature type="non-terminal residue" evidence="1">
    <location>
        <position position="1"/>
    </location>
</feature>
<gene>
    <name evidence="1" type="ORF">SNEC2469_LOCUS9842</name>
</gene>
<dbReference type="EMBL" id="CAJNJA010015721">
    <property type="protein sequence ID" value="CAE7367793.1"/>
    <property type="molecule type" value="Genomic_DNA"/>
</dbReference>
<evidence type="ECO:0000313" key="1">
    <source>
        <dbReference type="EMBL" id="CAE7367793.1"/>
    </source>
</evidence>